<dbReference type="PANTHER" id="PTHR31278:SF2">
    <property type="entry name" value="SMALL RIBOSOMAL SUBUNIT PROTEIN MS37"/>
    <property type="match status" value="1"/>
</dbReference>
<dbReference type="Gene3D" id="1.10.287.1130">
    <property type="entry name" value="CytochromE C oxidase copper chaperone"/>
    <property type="match status" value="1"/>
</dbReference>
<dbReference type="PANTHER" id="PTHR31278">
    <property type="entry name" value="CHCHD1"/>
    <property type="match status" value="1"/>
</dbReference>
<comment type="caution">
    <text evidence="2">The sequence shown here is derived from an EMBL/GenBank/DDBJ whole genome shotgun (WGS) entry which is preliminary data.</text>
</comment>
<name>A0AAD9KJR7_RIDPI</name>
<dbReference type="InterPro" id="IPR009069">
    <property type="entry name" value="Cys_alpha_HP_mot_SF"/>
</dbReference>
<dbReference type="SUPFAM" id="SSF47072">
    <property type="entry name" value="Cysteine alpha-hairpin motif"/>
    <property type="match status" value="1"/>
</dbReference>
<organism evidence="2 3">
    <name type="scientific">Ridgeia piscesae</name>
    <name type="common">Tubeworm</name>
    <dbReference type="NCBI Taxonomy" id="27915"/>
    <lineage>
        <taxon>Eukaryota</taxon>
        <taxon>Metazoa</taxon>
        <taxon>Spiralia</taxon>
        <taxon>Lophotrochozoa</taxon>
        <taxon>Annelida</taxon>
        <taxon>Polychaeta</taxon>
        <taxon>Sedentaria</taxon>
        <taxon>Canalipalpata</taxon>
        <taxon>Sabellida</taxon>
        <taxon>Siboglinidae</taxon>
        <taxon>Ridgeia</taxon>
    </lineage>
</organism>
<evidence type="ECO:0000313" key="2">
    <source>
        <dbReference type="EMBL" id="KAK2172894.1"/>
    </source>
</evidence>
<dbReference type="AlphaFoldDB" id="A0AAD9KJR7"/>
<keyword evidence="3" id="KW-1185">Reference proteome</keyword>
<evidence type="ECO:0000313" key="3">
    <source>
        <dbReference type="Proteomes" id="UP001209878"/>
    </source>
</evidence>
<gene>
    <name evidence="2" type="ORF">NP493_921g01079</name>
</gene>
<dbReference type="Proteomes" id="UP001209878">
    <property type="component" value="Unassembled WGS sequence"/>
</dbReference>
<accession>A0AAD9KJR7</accession>
<dbReference type="GO" id="GO:0005654">
    <property type="term" value="C:nucleoplasm"/>
    <property type="evidence" value="ECO:0007669"/>
    <property type="project" value="TreeGrafter"/>
</dbReference>
<dbReference type="GO" id="GO:0005761">
    <property type="term" value="C:mitochondrial ribosome"/>
    <property type="evidence" value="ECO:0007669"/>
    <property type="project" value="InterPro"/>
</dbReference>
<reference evidence="2" key="1">
    <citation type="journal article" date="2023" name="Mol. Biol. Evol.">
        <title>Third-Generation Sequencing Reveals the Adaptive Role of the Epigenome in Three Deep-Sea Polychaetes.</title>
        <authorList>
            <person name="Perez M."/>
            <person name="Aroh O."/>
            <person name="Sun Y."/>
            <person name="Lan Y."/>
            <person name="Juniper S.K."/>
            <person name="Young C.R."/>
            <person name="Angers B."/>
            <person name="Qian P.Y."/>
        </authorList>
    </citation>
    <scope>NUCLEOTIDE SEQUENCE</scope>
    <source>
        <strain evidence="2">R07B-5</strain>
    </source>
</reference>
<sequence length="141" mass="15928">MTRLTPIVLAKPYKKFRNYAPSPLYKQILPAALKDTVSTKGEGRKVTPCLQEMSLMLTCLQKHDFSEVKCSKEVEQFLHCNASFTEAKHKKEEIISKGLLQSTTAGGKLPPKQLNSLLRNYPQPKFPPPEEKKGRSKTRKG</sequence>
<protein>
    <recommendedName>
        <fullName evidence="4">CHCH domain-containing protein</fullName>
    </recommendedName>
</protein>
<dbReference type="EMBL" id="JAODUO010000920">
    <property type="protein sequence ID" value="KAK2172894.1"/>
    <property type="molecule type" value="Genomic_DNA"/>
</dbReference>
<dbReference type="GO" id="GO:0003723">
    <property type="term" value="F:RNA binding"/>
    <property type="evidence" value="ECO:0007669"/>
    <property type="project" value="TreeGrafter"/>
</dbReference>
<dbReference type="GO" id="GO:0032543">
    <property type="term" value="P:mitochondrial translation"/>
    <property type="evidence" value="ECO:0007669"/>
    <property type="project" value="InterPro"/>
</dbReference>
<feature type="region of interest" description="Disordered" evidence="1">
    <location>
        <begin position="104"/>
        <end position="141"/>
    </location>
</feature>
<proteinExistence type="predicted"/>
<evidence type="ECO:0008006" key="4">
    <source>
        <dbReference type="Google" id="ProtNLM"/>
    </source>
</evidence>
<evidence type="ECO:0000256" key="1">
    <source>
        <dbReference type="SAM" id="MobiDB-lite"/>
    </source>
</evidence>
<dbReference type="InterPro" id="IPR033620">
    <property type="entry name" value="Ribosomal_mS37_met"/>
</dbReference>